<sequence length="75" mass="8347">MVIEVGITAPARLSLGMAFLARLAEANIKSRLLNQQDFIQTVTTKMDYKGMSFLNFHKSPLLLLQAKVQAAKQPE</sequence>
<evidence type="ECO:0000313" key="2">
    <source>
        <dbReference type="Proteomes" id="UP001412239"/>
    </source>
</evidence>
<gene>
    <name evidence="1" type="ORF">GSTUAT00002030001</name>
</gene>
<organism evidence="1 2">
    <name type="scientific">Tuber aestivum</name>
    <name type="common">summer truffle</name>
    <dbReference type="NCBI Taxonomy" id="59557"/>
    <lineage>
        <taxon>Eukaryota</taxon>
        <taxon>Fungi</taxon>
        <taxon>Dikarya</taxon>
        <taxon>Ascomycota</taxon>
        <taxon>Pezizomycotina</taxon>
        <taxon>Pezizomycetes</taxon>
        <taxon>Pezizales</taxon>
        <taxon>Tuberaceae</taxon>
        <taxon>Tuber</taxon>
    </lineage>
</organism>
<keyword evidence="2" id="KW-1185">Reference proteome</keyword>
<dbReference type="Proteomes" id="UP001412239">
    <property type="component" value="Unassembled WGS sequence"/>
</dbReference>
<evidence type="ECO:0000313" key="1">
    <source>
        <dbReference type="EMBL" id="CUS13819.1"/>
    </source>
</evidence>
<protein>
    <submittedName>
        <fullName evidence="1">Uncharacterized protein</fullName>
    </submittedName>
</protein>
<dbReference type="AlphaFoldDB" id="A0A292Q202"/>
<name>A0A292Q202_9PEZI</name>
<accession>A0A292Q202</accession>
<dbReference type="EMBL" id="LN890966">
    <property type="protein sequence ID" value="CUS13819.1"/>
    <property type="molecule type" value="Genomic_DNA"/>
</dbReference>
<proteinExistence type="predicted"/>
<reference evidence="1" key="1">
    <citation type="submission" date="2015-10" db="EMBL/GenBank/DDBJ databases">
        <authorList>
            <person name="Regsiter A."/>
            <person name="william w."/>
        </authorList>
    </citation>
    <scope>NUCLEOTIDE SEQUENCE</scope>
    <source>
        <strain evidence="1">Montdore</strain>
    </source>
</reference>